<dbReference type="Proteomes" id="UP000176429">
    <property type="component" value="Unassembled WGS sequence"/>
</dbReference>
<reference evidence="5 6" key="1">
    <citation type="journal article" date="2016" name="Nat. Commun.">
        <title>Thousands of microbial genomes shed light on interconnected biogeochemical processes in an aquifer system.</title>
        <authorList>
            <person name="Anantharaman K."/>
            <person name="Brown C.T."/>
            <person name="Hug L.A."/>
            <person name="Sharon I."/>
            <person name="Castelle C.J."/>
            <person name="Probst A.J."/>
            <person name="Thomas B.C."/>
            <person name="Singh A."/>
            <person name="Wilkins M.J."/>
            <person name="Karaoz U."/>
            <person name="Brodie E.L."/>
            <person name="Williams K.H."/>
            <person name="Hubbard S.S."/>
            <person name="Banfield J.F."/>
        </authorList>
    </citation>
    <scope>NUCLEOTIDE SEQUENCE [LARGE SCALE GENOMIC DNA]</scope>
</reference>
<proteinExistence type="inferred from homology"/>
<dbReference type="InterPro" id="IPR036416">
    <property type="entry name" value="Pept_tRNA_hydro_sf"/>
</dbReference>
<dbReference type="SUPFAM" id="SSF53178">
    <property type="entry name" value="Peptidyl-tRNA hydrolase-like"/>
    <property type="match status" value="1"/>
</dbReference>
<dbReference type="GO" id="GO:0004045">
    <property type="term" value="F:peptidyl-tRNA hydrolase activity"/>
    <property type="evidence" value="ECO:0007669"/>
    <property type="project" value="UniProtKB-UniRule"/>
</dbReference>
<keyword evidence="4" id="KW-0963">Cytoplasm</keyword>
<keyword evidence="1 4" id="KW-0820">tRNA-binding</keyword>
<comment type="similarity">
    <text evidence="4">Belongs to the PTH family.</text>
</comment>
<dbReference type="EMBL" id="MHSH01000044">
    <property type="protein sequence ID" value="OHA40811.1"/>
    <property type="molecule type" value="Genomic_DNA"/>
</dbReference>
<comment type="caution">
    <text evidence="5">The sequence shown here is derived from an EMBL/GenBank/DDBJ whole genome shotgun (WGS) entry which is preliminary data.</text>
</comment>
<comment type="subunit">
    <text evidence="4">Monomer.</text>
</comment>
<accession>A0A1G2NZP1</accession>
<comment type="caution">
    <text evidence="4">Lacks conserved residue(s) required for the propagation of feature annotation.</text>
</comment>
<evidence type="ECO:0000256" key="2">
    <source>
        <dbReference type="ARBA" id="ARBA00022801"/>
    </source>
</evidence>
<name>A0A1G2NZP1_9BACT</name>
<feature type="binding site" evidence="4">
    <location>
        <position position="68"/>
    </location>
    <ligand>
        <name>tRNA</name>
        <dbReference type="ChEBI" id="CHEBI:17843"/>
    </ligand>
</feature>
<dbReference type="GO" id="GO:0005737">
    <property type="term" value="C:cytoplasm"/>
    <property type="evidence" value="ECO:0007669"/>
    <property type="project" value="UniProtKB-SubCell"/>
</dbReference>
<dbReference type="EC" id="3.1.1.29" evidence="4"/>
<evidence type="ECO:0000256" key="4">
    <source>
        <dbReference type="HAMAP-Rule" id="MF_00083"/>
    </source>
</evidence>
<dbReference type="AlphaFoldDB" id="A0A1G2NZP1"/>
<evidence type="ECO:0000313" key="6">
    <source>
        <dbReference type="Proteomes" id="UP000176429"/>
    </source>
</evidence>
<keyword evidence="3 4" id="KW-0694">RNA-binding</keyword>
<feature type="active site" description="Proton acceptor" evidence="4">
    <location>
        <position position="19"/>
    </location>
</feature>
<evidence type="ECO:0000256" key="3">
    <source>
        <dbReference type="ARBA" id="ARBA00022884"/>
    </source>
</evidence>
<dbReference type="Pfam" id="PF01195">
    <property type="entry name" value="Pept_tRNA_hydro"/>
    <property type="match status" value="1"/>
</dbReference>
<protein>
    <recommendedName>
        <fullName evidence="4">Peptidyl-tRNA hydrolase</fullName>
        <shortName evidence="4">Pth</shortName>
        <ecNumber evidence="4">3.1.1.29</ecNumber>
    </recommendedName>
</protein>
<comment type="function">
    <text evidence="4">Catalyzes the release of premature peptidyl moieties from peptidyl-tRNA molecules trapped in stalled 50S ribosomal subunits, and thus maintains levels of free tRNAs and 50S ribosomes.</text>
</comment>
<dbReference type="HAMAP" id="MF_00083">
    <property type="entry name" value="Pept_tRNA_hydro_bact"/>
    <property type="match status" value="1"/>
</dbReference>
<dbReference type="InterPro" id="IPR001328">
    <property type="entry name" value="Pept_tRNA_hydro"/>
</dbReference>
<dbReference type="PANTHER" id="PTHR17224">
    <property type="entry name" value="PEPTIDYL-TRNA HYDROLASE"/>
    <property type="match status" value="1"/>
</dbReference>
<dbReference type="GO" id="GO:0000049">
    <property type="term" value="F:tRNA binding"/>
    <property type="evidence" value="ECO:0007669"/>
    <property type="project" value="UniProtKB-UniRule"/>
</dbReference>
<organism evidence="5 6">
    <name type="scientific">Candidatus Taylorbacteria bacterium RIFCSPLOWO2_02_FULL_46_40</name>
    <dbReference type="NCBI Taxonomy" id="1802329"/>
    <lineage>
        <taxon>Bacteria</taxon>
        <taxon>Candidatus Tayloriibacteriota</taxon>
    </lineage>
</organism>
<feature type="site" description="Discriminates between blocked and unblocked aminoacyl-tRNA" evidence="4">
    <location>
        <position position="9"/>
    </location>
</feature>
<feature type="binding site" evidence="4">
    <location>
        <position position="14"/>
    </location>
    <ligand>
        <name>tRNA</name>
        <dbReference type="ChEBI" id="CHEBI:17843"/>
    </ligand>
</feature>
<comment type="catalytic activity">
    <reaction evidence="4">
        <text>an N-acyl-L-alpha-aminoacyl-tRNA + H2O = an N-acyl-L-amino acid + a tRNA + H(+)</text>
        <dbReference type="Rhea" id="RHEA:54448"/>
        <dbReference type="Rhea" id="RHEA-COMP:10123"/>
        <dbReference type="Rhea" id="RHEA-COMP:13883"/>
        <dbReference type="ChEBI" id="CHEBI:15377"/>
        <dbReference type="ChEBI" id="CHEBI:15378"/>
        <dbReference type="ChEBI" id="CHEBI:59874"/>
        <dbReference type="ChEBI" id="CHEBI:78442"/>
        <dbReference type="ChEBI" id="CHEBI:138191"/>
        <dbReference type="EC" id="3.1.1.29"/>
    </reaction>
</comment>
<comment type="subcellular location">
    <subcellularLocation>
        <location evidence="4">Cytoplasm</location>
    </subcellularLocation>
</comment>
<gene>
    <name evidence="4" type="primary">pth</name>
    <name evidence="5" type="ORF">A3H68_00240</name>
</gene>
<dbReference type="GO" id="GO:0006515">
    <property type="term" value="P:protein quality control for misfolded or incompletely synthesized proteins"/>
    <property type="evidence" value="ECO:0007669"/>
    <property type="project" value="UniProtKB-UniRule"/>
</dbReference>
<evidence type="ECO:0000256" key="1">
    <source>
        <dbReference type="ARBA" id="ARBA00022555"/>
    </source>
</evidence>
<evidence type="ECO:0000313" key="5">
    <source>
        <dbReference type="EMBL" id="OHA40811.1"/>
    </source>
</evidence>
<dbReference type="GO" id="GO:0072344">
    <property type="term" value="P:rescue of stalled ribosome"/>
    <property type="evidence" value="ECO:0007669"/>
    <property type="project" value="UniProtKB-UniRule"/>
</dbReference>
<sequence>MHIIVGLGNPGEEYEGTRHNTGRDAVLHFAKKTEFGEWEPDKKSKSLIAEGKIGKVKVTAVLPETFMNNSGKAVKNFVSSIKKPESLIVVHDDMDLPIGSYKISFNKSAGGHRGVDSIIKAVKSQEFMRIRIGVSPAKGKGVKKPQGEKAVIDFILGKYKKPEMEKIKGVFKQAAEVISNLIMEGKDRVMSGFHRK</sequence>
<dbReference type="Gene3D" id="3.40.50.1470">
    <property type="entry name" value="Peptidyl-tRNA hydrolase"/>
    <property type="match status" value="1"/>
</dbReference>
<dbReference type="NCBIfam" id="TIGR00447">
    <property type="entry name" value="pth"/>
    <property type="match status" value="1"/>
</dbReference>
<feature type="site" description="Stabilizes the basic form of H active site to accept a proton" evidence="4">
    <location>
        <position position="92"/>
    </location>
</feature>
<dbReference type="CDD" id="cd00462">
    <property type="entry name" value="PTH"/>
    <property type="match status" value="1"/>
</dbReference>
<comment type="function">
    <text evidence="4">Hydrolyzes ribosome-free peptidyl-tRNAs (with 1 or more amino acids incorporated), which drop off the ribosome during protein synthesis, or as a result of ribosome stalling.</text>
</comment>
<feature type="binding site" evidence="4">
    <location>
        <position position="66"/>
    </location>
    <ligand>
        <name>tRNA</name>
        <dbReference type="ChEBI" id="CHEBI:17843"/>
    </ligand>
</feature>
<keyword evidence="2 4" id="KW-0378">Hydrolase</keyword>
<dbReference type="PANTHER" id="PTHR17224:SF1">
    <property type="entry name" value="PEPTIDYL-TRNA HYDROLASE"/>
    <property type="match status" value="1"/>
</dbReference>